<protein>
    <recommendedName>
        <fullName evidence="6">Secreted protein</fullName>
    </recommendedName>
</protein>
<evidence type="ECO:0000313" key="3">
    <source>
        <dbReference type="EMBL" id="KAE9280292.1"/>
    </source>
</evidence>
<keyword evidence="4" id="KW-1185">Reference proteome</keyword>
<reference evidence="3 4" key="1">
    <citation type="submission" date="2018-08" db="EMBL/GenBank/DDBJ databases">
        <title>Genomic investigation of the strawberry pathogen Phytophthora fragariae indicates pathogenicity is determined by transcriptional variation in three key races.</title>
        <authorList>
            <person name="Adams T.M."/>
            <person name="Armitage A.D."/>
            <person name="Sobczyk M.K."/>
            <person name="Bates H.J."/>
            <person name="Dunwell J.M."/>
            <person name="Nellist C.F."/>
            <person name="Harrison R.J."/>
        </authorList>
    </citation>
    <scope>NUCLEOTIDE SEQUENCE [LARGE SCALE GENOMIC DNA]</scope>
    <source>
        <strain evidence="2 5">SCRP324</strain>
        <strain evidence="3 4">SCRP333</strain>
    </source>
</reference>
<accession>A0A6A4BXJ5</accession>
<evidence type="ECO:0000256" key="1">
    <source>
        <dbReference type="SAM" id="SignalP"/>
    </source>
</evidence>
<proteinExistence type="predicted"/>
<feature type="chain" id="PRO_5036167169" description="Secreted protein" evidence="1">
    <location>
        <begin position="22"/>
        <end position="61"/>
    </location>
</feature>
<evidence type="ECO:0000313" key="4">
    <source>
        <dbReference type="Proteomes" id="UP000434957"/>
    </source>
</evidence>
<keyword evidence="1" id="KW-0732">Signal</keyword>
<feature type="signal peptide" evidence="1">
    <location>
        <begin position="1"/>
        <end position="21"/>
    </location>
</feature>
<gene>
    <name evidence="2" type="ORF">PR002_g26725</name>
    <name evidence="3" type="ORF">PR003_g28001</name>
</gene>
<dbReference type="Proteomes" id="UP000435112">
    <property type="component" value="Unassembled WGS sequence"/>
</dbReference>
<dbReference type="AlphaFoldDB" id="A0A6A4BXJ5"/>
<organism evidence="3 4">
    <name type="scientific">Phytophthora rubi</name>
    <dbReference type="NCBI Taxonomy" id="129364"/>
    <lineage>
        <taxon>Eukaryota</taxon>
        <taxon>Sar</taxon>
        <taxon>Stramenopiles</taxon>
        <taxon>Oomycota</taxon>
        <taxon>Peronosporomycetes</taxon>
        <taxon>Peronosporales</taxon>
        <taxon>Peronosporaceae</taxon>
        <taxon>Phytophthora</taxon>
    </lineage>
</organism>
<name>A0A6A4BXJ5_9STRA</name>
<dbReference type="EMBL" id="QXFT01004096">
    <property type="protein sequence ID" value="KAE9280292.1"/>
    <property type="molecule type" value="Genomic_DNA"/>
</dbReference>
<sequence>MNGPCFPRIDCVFLFVCIVCGSTMYCPCCDDLTCAYKTNRYQLCTLMVMDHLGTGSLCGTL</sequence>
<comment type="caution">
    <text evidence="3">The sequence shown here is derived from an EMBL/GenBank/DDBJ whole genome shotgun (WGS) entry which is preliminary data.</text>
</comment>
<dbReference type="Proteomes" id="UP000434957">
    <property type="component" value="Unassembled WGS sequence"/>
</dbReference>
<evidence type="ECO:0008006" key="6">
    <source>
        <dbReference type="Google" id="ProtNLM"/>
    </source>
</evidence>
<evidence type="ECO:0000313" key="2">
    <source>
        <dbReference type="EMBL" id="KAE8971753.1"/>
    </source>
</evidence>
<dbReference type="EMBL" id="QXFU01003938">
    <property type="protein sequence ID" value="KAE8971753.1"/>
    <property type="molecule type" value="Genomic_DNA"/>
</dbReference>
<evidence type="ECO:0000313" key="5">
    <source>
        <dbReference type="Proteomes" id="UP000435112"/>
    </source>
</evidence>